<feature type="region of interest" description="Disordered" evidence="1">
    <location>
        <begin position="135"/>
        <end position="162"/>
    </location>
</feature>
<evidence type="ECO:0000259" key="2">
    <source>
        <dbReference type="Pfam" id="PF00646"/>
    </source>
</evidence>
<dbReference type="GeneID" id="36524891"/>
<dbReference type="Gene3D" id="3.80.10.10">
    <property type="entry name" value="Ribonuclease Inhibitor"/>
    <property type="match status" value="1"/>
</dbReference>
<feature type="domain" description="F-box" evidence="2">
    <location>
        <begin position="41"/>
        <end position="70"/>
    </location>
</feature>
<dbReference type="Proteomes" id="UP000234585">
    <property type="component" value="Unassembled WGS sequence"/>
</dbReference>
<dbReference type="Pfam" id="PF00646">
    <property type="entry name" value="F-box"/>
    <property type="match status" value="1"/>
</dbReference>
<name>A0A2I2FLL2_ASPCN</name>
<dbReference type="RefSeq" id="XP_024675515.1">
    <property type="nucleotide sequence ID" value="XM_024817731.1"/>
</dbReference>
<evidence type="ECO:0000313" key="4">
    <source>
        <dbReference type="Proteomes" id="UP000234585"/>
    </source>
</evidence>
<dbReference type="SUPFAM" id="SSF81383">
    <property type="entry name" value="F-box domain"/>
    <property type="match status" value="1"/>
</dbReference>
<dbReference type="InterPro" id="IPR032675">
    <property type="entry name" value="LRR_dom_sf"/>
</dbReference>
<reference evidence="3 4" key="1">
    <citation type="submission" date="2017-12" db="EMBL/GenBank/DDBJ databases">
        <authorList>
            <consortium name="DOE Joint Genome Institute"/>
            <person name="Haridas S."/>
            <person name="Kjaerbolling I."/>
            <person name="Vesth T.C."/>
            <person name="Frisvad J.C."/>
            <person name="Nybo J.L."/>
            <person name="Theobald S."/>
            <person name="Kuo A."/>
            <person name="Bowyer P."/>
            <person name="Matsuda Y."/>
            <person name="Mondo S."/>
            <person name="Lyhne E.K."/>
            <person name="Kogle M.E."/>
            <person name="Clum A."/>
            <person name="Lipzen A."/>
            <person name="Salamov A."/>
            <person name="Ngan C.Y."/>
            <person name="Daum C."/>
            <person name="Chiniquy J."/>
            <person name="Barry K."/>
            <person name="LaButti K."/>
            <person name="Simmons B.A."/>
            <person name="Magnuson J.K."/>
            <person name="Mortensen U.H."/>
            <person name="Larsen T.O."/>
            <person name="Grigoriev I.V."/>
            <person name="Baker S.E."/>
            <person name="Andersen M.R."/>
            <person name="Nordberg H.P."/>
            <person name="Cantor M.N."/>
            <person name="Hua S.X."/>
        </authorList>
    </citation>
    <scope>NUCLEOTIDE SEQUENCE [LARGE SCALE GENOMIC DNA]</scope>
    <source>
        <strain evidence="3 4">CBS 102.13</strain>
    </source>
</reference>
<proteinExistence type="predicted"/>
<dbReference type="InterPro" id="IPR036047">
    <property type="entry name" value="F-box-like_dom_sf"/>
</dbReference>
<gene>
    <name evidence="3" type="ORF">BDW47DRAFT_133055</name>
</gene>
<dbReference type="OrthoDB" id="5425556at2759"/>
<dbReference type="CDD" id="cd09917">
    <property type="entry name" value="F-box_SF"/>
    <property type="match status" value="1"/>
</dbReference>
<sequence>MSALKKSISHSHSSRGSRDPIDETTYGNERNKGLMYSHFNALPLEVILEILSYLPFEALVAFGGVSRASYRAHTLCLRRLRLAVFEKRIHCMISHLQAGWATPEQVGKFAGDEDIRGEYTISIIQPIVKRIGHDATRKPLTKTNEPRSRSQSQQDRSRVQDRMIRKQNRVFTKMVNRYGSSLMKLEFMAYDIDIEGAQALSTKCQHTLRHLALRFEHPHIRDGYMRPSSWLHPAPASTVWNPLIGIGQYQGMGMSGLESLVMERAGITPWQLMMLVRNNPGLNVLKLRTCRGVQPEFLDWLGGMSRDTEEEDFLRTEDKCHVPGENLKVLWLENCHQIVTKSHEHPKDLANDSCDLGLEWVRGLKNLKSLSLNECMNVSSECVDRANQTIWKIDEVILPYSYHTPASIIEVDPALL</sequence>
<evidence type="ECO:0000313" key="3">
    <source>
        <dbReference type="EMBL" id="PLB41503.1"/>
    </source>
</evidence>
<protein>
    <recommendedName>
        <fullName evidence="2">F-box domain-containing protein</fullName>
    </recommendedName>
</protein>
<dbReference type="AlphaFoldDB" id="A0A2I2FLL2"/>
<accession>A0A2I2FLL2</accession>
<dbReference type="SUPFAM" id="SSF52047">
    <property type="entry name" value="RNI-like"/>
    <property type="match status" value="1"/>
</dbReference>
<feature type="region of interest" description="Disordered" evidence="1">
    <location>
        <begin position="1"/>
        <end position="24"/>
    </location>
</feature>
<dbReference type="EMBL" id="KZ559120">
    <property type="protein sequence ID" value="PLB41503.1"/>
    <property type="molecule type" value="Genomic_DNA"/>
</dbReference>
<organism evidence="3 4">
    <name type="scientific">Aspergillus candidus</name>
    <dbReference type="NCBI Taxonomy" id="41067"/>
    <lineage>
        <taxon>Eukaryota</taxon>
        <taxon>Fungi</taxon>
        <taxon>Dikarya</taxon>
        <taxon>Ascomycota</taxon>
        <taxon>Pezizomycotina</taxon>
        <taxon>Eurotiomycetes</taxon>
        <taxon>Eurotiomycetidae</taxon>
        <taxon>Eurotiales</taxon>
        <taxon>Aspergillaceae</taxon>
        <taxon>Aspergillus</taxon>
        <taxon>Aspergillus subgen. Circumdati</taxon>
    </lineage>
</organism>
<dbReference type="InterPro" id="IPR001810">
    <property type="entry name" value="F-box_dom"/>
</dbReference>
<keyword evidence="4" id="KW-1185">Reference proteome</keyword>
<evidence type="ECO:0000256" key="1">
    <source>
        <dbReference type="SAM" id="MobiDB-lite"/>
    </source>
</evidence>